<proteinExistence type="inferred from homology"/>
<reference evidence="6" key="1">
    <citation type="submission" date="2016-10" db="EMBL/GenBank/DDBJ databases">
        <authorList>
            <person name="Varghese N."/>
            <person name="Submissions S."/>
        </authorList>
    </citation>
    <scope>NUCLEOTIDE SEQUENCE [LARGE SCALE GENOMIC DNA]</scope>
    <source>
        <strain evidence="6">CGMCC 1.10369</strain>
    </source>
</reference>
<dbReference type="STRING" id="745820.SAMN04488053_11217"/>
<feature type="domain" description="AMP-dependent synthetase/ligase" evidence="3">
    <location>
        <begin position="15"/>
        <end position="400"/>
    </location>
</feature>
<dbReference type="AlphaFoldDB" id="A0A1H0J094"/>
<dbReference type="InterPro" id="IPR000873">
    <property type="entry name" value="AMP-dep_synth/lig_dom"/>
</dbReference>
<dbReference type="Pfam" id="PF00501">
    <property type="entry name" value="AMP-binding"/>
    <property type="match status" value="1"/>
</dbReference>
<evidence type="ECO:0000313" key="6">
    <source>
        <dbReference type="Proteomes" id="UP000198778"/>
    </source>
</evidence>
<gene>
    <name evidence="5" type="ORF">SAMN04488053_11217</name>
</gene>
<dbReference type="GO" id="GO:0006631">
    <property type="term" value="P:fatty acid metabolic process"/>
    <property type="evidence" value="ECO:0007669"/>
    <property type="project" value="TreeGrafter"/>
</dbReference>
<dbReference type="SUPFAM" id="SSF56801">
    <property type="entry name" value="Acetyl-CoA synthetase-like"/>
    <property type="match status" value="1"/>
</dbReference>
<dbReference type="InterPro" id="IPR045851">
    <property type="entry name" value="AMP-bd_C_sf"/>
</dbReference>
<dbReference type="EMBL" id="FNIL01000012">
    <property type="protein sequence ID" value="SDO36983.1"/>
    <property type="molecule type" value="Genomic_DNA"/>
</dbReference>
<evidence type="ECO:0000259" key="3">
    <source>
        <dbReference type="Pfam" id="PF00501"/>
    </source>
</evidence>
<dbReference type="InterPro" id="IPR020845">
    <property type="entry name" value="AMP-binding_CS"/>
</dbReference>
<organism evidence="5 6">
    <name type="scientific">Alkalicoccus daliensis</name>
    <dbReference type="NCBI Taxonomy" id="745820"/>
    <lineage>
        <taxon>Bacteria</taxon>
        <taxon>Bacillati</taxon>
        <taxon>Bacillota</taxon>
        <taxon>Bacilli</taxon>
        <taxon>Bacillales</taxon>
        <taxon>Bacillaceae</taxon>
        <taxon>Alkalicoccus</taxon>
    </lineage>
</organism>
<dbReference type="OrthoDB" id="9778383at2"/>
<evidence type="ECO:0000256" key="2">
    <source>
        <dbReference type="ARBA" id="ARBA00022598"/>
    </source>
</evidence>
<dbReference type="FunFam" id="3.30.300.30:FF:000008">
    <property type="entry name" value="2,3-dihydroxybenzoate-AMP ligase"/>
    <property type="match status" value="1"/>
</dbReference>
<comment type="similarity">
    <text evidence="1">Belongs to the ATP-dependent AMP-binding enzyme family.</text>
</comment>
<accession>A0A1H0J094</accession>
<dbReference type="Pfam" id="PF13193">
    <property type="entry name" value="AMP-binding_C"/>
    <property type="match status" value="1"/>
</dbReference>
<dbReference type="Gene3D" id="3.40.50.12780">
    <property type="entry name" value="N-terminal domain of ligase-like"/>
    <property type="match status" value="1"/>
</dbReference>
<dbReference type="InterPro" id="IPR025110">
    <property type="entry name" value="AMP-bd_C"/>
</dbReference>
<dbReference type="InterPro" id="IPR042099">
    <property type="entry name" value="ANL_N_sf"/>
</dbReference>
<dbReference type="GO" id="GO:0031956">
    <property type="term" value="F:medium-chain fatty acid-CoA ligase activity"/>
    <property type="evidence" value="ECO:0007669"/>
    <property type="project" value="TreeGrafter"/>
</dbReference>
<evidence type="ECO:0000313" key="5">
    <source>
        <dbReference type="EMBL" id="SDO36983.1"/>
    </source>
</evidence>
<sequence>MKLGSKRQPIYKYVQEHAGKTPEKAAINYYGREITYHELDQYSDRFAAYLMEKGIKKGDKVALYLQNSPQYIIANLGIQKAGAVTSPCNPMFKEWELEYQLNDLEAKVIVMLDALYPIFNNIRTNTKVEMVITTSYADFLPEEPYPVFPEPLKAKKEIVESVDLFKLITDASLSISKYPAVEMKEDVSLIVYTSGSTGAPKGAMLTFNNAEFKTKCMLNTYSFTSEDIFLSVMPVFHIAGMLVGLNSPLMAGGTIVLLTRFDPAAFLQAVEKYKATILYTTPPMNLDLIKRSETQQEKNDLTSLRLNLGTSFGIQVSEEISNKWEKVSGVPLFEFAYGMSETHTGDALMPPDNVKYGTVGKPTYETEIKIMDLEEPEKEMPQGKQGEIVVKSPSVFKGYLNKQEATQRSFHDSFFYTGDIGLMDEEGYLHFLGRNKEMIKSSGYSVFPEEVEKMLVQHPAVGEVAVVGIPDAKRGESVKAFIVLEEQAAFITEEELIQWAREKMSAYKYPREIEFTEALPKTTTGKLLRRLLKTNGNIKT</sequence>
<evidence type="ECO:0000259" key="4">
    <source>
        <dbReference type="Pfam" id="PF13193"/>
    </source>
</evidence>
<dbReference type="RefSeq" id="WP_090843744.1">
    <property type="nucleotide sequence ID" value="NZ_FNIL01000012.1"/>
</dbReference>
<dbReference type="Proteomes" id="UP000198778">
    <property type="component" value="Unassembled WGS sequence"/>
</dbReference>
<dbReference type="PROSITE" id="PS00455">
    <property type="entry name" value="AMP_BINDING"/>
    <property type="match status" value="1"/>
</dbReference>
<keyword evidence="2" id="KW-0436">Ligase</keyword>
<evidence type="ECO:0000256" key="1">
    <source>
        <dbReference type="ARBA" id="ARBA00006432"/>
    </source>
</evidence>
<protein>
    <submittedName>
        <fullName evidence="5">Long-chain acyl-CoA synthetase</fullName>
    </submittedName>
</protein>
<name>A0A1H0J094_9BACI</name>
<dbReference type="PANTHER" id="PTHR43201:SF5">
    <property type="entry name" value="MEDIUM-CHAIN ACYL-COA LIGASE ACSF2, MITOCHONDRIAL"/>
    <property type="match status" value="1"/>
</dbReference>
<dbReference type="Gene3D" id="3.30.300.30">
    <property type="match status" value="1"/>
</dbReference>
<keyword evidence="6" id="KW-1185">Reference proteome</keyword>
<dbReference type="PANTHER" id="PTHR43201">
    <property type="entry name" value="ACYL-COA SYNTHETASE"/>
    <property type="match status" value="1"/>
</dbReference>
<feature type="domain" description="AMP-binding enzyme C-terminal" evidence="4">
    <location>
        <begin position="450"/>
        <end position="526"/>
    </location>
</feature>